<evidence type="ECO:0000256" key="1">
    <source>
        <dbReference type="ARBA" id="ARBA00022448"/>
    </source>
</evidence>
<feature type="domain" description="ABC transporter" evidence="5">
    <location>
        <begin position="3"/>
        <end position="238"/>
    </location>
</feature>
<dbReference type="InterPro" id="IPR003593">
    <property type="entry name" value="AAA+_ATPase"/>
</dbReference>
<evidence type="ECO:0000313" key="7">
    <source>
        <dbReference type="Proteomes" id="UP000529861"/>
    </source>
</evidence>
<dbReference type="RefSeq" id="WP_170270661.1">
    <property type="nucleotide sequence ID" value="NZ_JABEQB010000009.1"/>
</dbReference>
<dbReference type="GO" id="GO:0005524">
    <property type="term" value="F:ATP binding"/>
    <property type="evidence" value="ECO:0007669"/>
    <property type="project" value="UniProtKB-KW"/>
</dbReference>
<dbReference type="InterPro" id="IPR027417">
    <property type="entry name" value="P-loop_NTPase"/>
</dbReference>
<keyword evidence="2" id="KW-0547">Nucleotide-binding</keyword>
<evidence type="ECO:0000259" key="5">
    <source>
        <dbReference type="PROSITE" id="PS50893"/>
    </source>
</evidence>
<dbReference type="InterPro" id="IPR003439">
    <property type="entry name" value="ABC_transporter-like_ATP-bd"/>
</dbReference>
<accession>A0A7Y2L619</accession>
<gene>
    <name evidence="6" type="ORF">HKI81_04315</name>
</gene>
<protein>
    <submittedName>
        <fullName evidence="6">ABC transporter ATP-binding protein</fullName>
    </submittedName>
</protein>
<dbReference type="PANTHER" id="PTHR42794:SF1">
    <property type="entry name" value="HEMIN IMPORT ATP-BINDING PROTEIN HMUV"/>
    <property type="match status" value="1"/>
</dbReference>
<dbReference type="Gene3D" id="3.40.50.300">
    <property type="entry name" value="P-loop containing nucleotide triphosphate hydrolases"/>
    <property type="match status" value="1"/>
</dbReference>
<sequence>MEITVRGLKFRYDRAREVLENVSFSIERGEVAAIIGPNGAGKSTLLKCMAKILVPQEGAVYLDGQDIAEKSLKELAKLTGYVPQEGREIFPFSVMETVLMGRRPYLNFAPSEKDIEVVAKVMSFMEIEELAERSIKELSGGERQKVFIARALAQEPQIFLFDEPTSNLDIRHQLEVFGIIRKIVKEEGKTVVVVVHDLNLAARFADKIIMLKGGKVYAVGRPEEVLTQENIKEVYGVSSSVVKTEFGFFVIPVEPLKEVNTFC</sequence>
<evidence type="ECO:0000256" key="3">
    <source>
        <dbReference type="ARBA" id="ARBA00022840"/>
    </source>
</evidence>
<keyword evidence="1" id="KW-0813">Transport</keyword>
<dbReference type="SMART" id="SM00382">
    <property type="entry name" value="AAA"/>
    <property type="match status" value="1"/>
</dbReference>
<evidence type="ECO:0000313" key="6">
    <source>
        <dbReference type="EMBL" id="NNG66464.1"/>
    </source>
</evidence>
<comment type="caution">
    <text evidence="6">The sequence shown here is derived from an EMBL/GenBank/DDBJ whole genome shotgun (WGS) entry which is preliminary data.</text>
</comment>
<keyword evidence="4" id="KW-1278">Translocase</keyword>
<name>A0A7Y2L619_9THEO</name>
<dbReference type="FunFam" id="3.40.50.300:FF:000134">
    <property type="entry name" value="Iron-enterobactin ABC transporter ATP-binding protein"/>
    <property type="match status" value="1"/>
</dbReference>
<dbReference type="Pfam" id="PF00005">
    <property type="entry name" value="ABC_tran"/>
    <property type="match status" value="1"/>
</dbReference>
<reference evidence="6 7" key="1">
    <citation type="submission" date="2020-04" db="EMBL/GenBank/DDBJ databases">
        <title>Draft genome sequence of Caldanaerobacter sunterraneus. strain 1523vc isolated from Griffin hot spring, Kamchatka, Russia.</title>
        <authorList>
            <person name="Toshchakov S.V."/>
            <person name="Podosokorskaya O.A."/>
            <person name="Kublanov I.V."/>
            <person name="Korzhenkov A."/>
            <person name="Patrushev M.V."/>
        </authorList>
    </citation>
    <scope>NUCLEOTIDE SEQUENCE [LARGE SCALE GENOMIC DNA]</scope>
    <source>
        <strain evidence="6 7">1523vc</strain>
    </source>
</reference>
<dbReference type="GO" id="GO:0016887">
    <property type="term" value="F:ATP hydrolysis activity"/>
    <property type="evidence" value="ECO:0007669"/>
    <property type="project" value="InterPro"/>
</dbReference>
<dbReference type="PROSITE" id="PS50893">
    <property type="entry name" value="ABC_TRANSPORTER_2"/>
    <property type="match status" value="1"/>
</dbReference>
<dbReference type="PROSITE" id="PS00211">
    <property type="entry name" value="ABC_TRANSPORTER_1"/>
    <property type="match status" value="1"/>
</dbReference>
<dbReference type="SUPFAM" id="SSF52540">
    <property type="entry name" value="P-loop containing nucleoside triphosphate hydrolases"/>
    <property type="match status" value="1"/>
</dbReference>
<organism evidence="6 7">
    <name type="scientific">Caldanaerobacter subterraneus</name>
    <dbReference type="NCBI Taxonomy" id="911092"/>
    <lineage>
        <taxon>Bacteria</taxon>
        <taxon>Bacillati</taxon>
        <taxon>Bacillota</taxon>
        <taxon>Clostridia</taxon>
        <taxon>Thermoanaerobacterales</taxon>
        <taxon>Thermoanaerobacteraceae</taxon>
        <taxon>Caldanaerobacter</taxon>
    </lineage>
</organism>
<dbReference type="CDD" id="cd03214">
    <property type="entry name" value="ABC_Iron-Siderophores_B12_Hemin"/>
    <property type="match status" value="1"/>
</dbReference>
<dbReference type="InterPro" id="IPR017871">
    <property type="entry name" value="ABC_transporter-like_CS"/>
</dbReference>
<evidence type="ECO:0000256" key="4">
    <source>
        <dbReference type="ARBA" id="ARBA00022967"/>
    </source>
</evidence>
<evidence type="ECO:0000256" key="2">
    <source>
        <dbReference type="ARBA" id="ARBA00022741"/>
    </source>
</evidence>
<keyword evidence="3 6" id="KW-0067">ATP-binding</keyword>
<dbReference type="PANTHER" id="PTHR42794">
    <property type="entry name" value="HEMIN IMPORT ATP-BINDING PROTEIN HMUV"/>
    <property type="match status" value="1"/>
</dbReference>
<dbReference type="AlphaFoldDB" id="A0A7Y2L619"/>
<dbReference type="Proteomes" id="UP000529861">
    <property type="component" value="Unassembled WGS sequence"/>
</dbReference>
<proteinExistence type="predicted"/>
<dbReference type="EMBL" id="JABEQB010000009">
    <property type="protein sequence ID" value="NNG66464.1"/>
    <property type="molecule type" value="Genomic_DNA"/>
</dbReference>